<keyword evidence="2" id="KW-1185">Reference proteome</keyword>
<evidence type="ECO:0000313" key="1">
    <source>
        <dbReference type="EMBL" id="BBU69929.1"/>
    </source>
</evidence>
<proteinExistence type="predicted"/>
<dbReference type="PANTHER" id="PTHR37466:SF1">
    <property type="entry name" value="SLR1628 PROTEIN"/>
    <property type="match status" value="1"/>
</dbReference>
<gene>
    <name evidence="1" type="ORF">ICHIAU1_22120</name>
</gene>
<protein>
    <submittedName>
        <fullName evidence="1">Uncharacterized protein</fullName>
    </submittedName>
</protein>
<sequence>MTISYDGIQMSPLPDRNVFGEPLVPCSFDPLTGFLRDGCCRTEDSDVGAHIVCAVMTAAFLEFSFQYGNDLSTPRPQWQFPGLVAGDQWCLCLSRWIEAHTAGCAPLVVLESTHENVLDYVPLAVLQQYDHRSDGAVD</sequence>
<dbReference type="EMBL" id="AP022345">
    <property type="protein sequence ID" value="BBU69929.1"/>
    <property type="molecule type" value="Genomic_DNA"/>
</dbReference>
<accession>A0A679HUV9</accession>
<reference evidence="2" key="1">
    <citation type="submission" date="2020-01" db="EMBL/GenBank/DDBJ databases">
        <title>Phosphoaccumulans saitamaens gen. nov., sp. nov., a polyphosphate accumulating bacterium isolated from surface river water.</title>
        <authorList>
            <person name="Watanabe K."/>
            <person name="Suda W."/>
        </authorList>
    </citation>
    <scope>NUCLEOTIDE SEQUENCE [LARGE SCALE GENOMIC DNA]</scope>
    <source>
        <strain evidence="2">ICHIAU1</strain>
    </source>
</reference>
<dbReference type="Gene3D" id="3.30.56.110">
    <property type="entry name" value="Protein of unknown function DUF2237"/>
    <property type="match status" value="1"/>
</dbReference>
<dbReference type="AlphaFoldDB" id="A0A679HUV9"/>
<dbReference type="Pfam" id="PF09996">
    <property type="entry name" value="DUF2237"/>
    <property type="match status" value="1"/>
</dbReference>
<name>A0A679HUV9_9RHOO</name>
<dbReference type="PANTHER" id="PTHR37466">
    <property type="entry name" value="SLR1628 PROTEIN"/>
    <property type="match status" value="1"/>
</dbReference>
<dbReference type="InterPro" id="IPR018714">
    <property type="entry name" value="DUF2237"/>
</dbReference>
<organism evidence="1 2">
    <name type="scientific">Fluviibacter phosphoraccumulans</name>
    <dbReference type="NCBI Taxonomy" id="1751046"/>
    <lineage>
        <taxon>Bacteria</taxon>
        <taxon>Pseudomonadati</taxon>
        <taxon>Pseudomonadota</taxon>
        <taxon>Betaproteobacteria</taxon>
        <taxon>Rhodocyclales</taxon>
        <taxon>Fluviibacteraceae</taxon>
        <taxon>Fluviibacter</taxon>
    </lineage>
</organism>
<dbReference type="Proteomes" id="UP000463961">
    <property type="component" value="Chromosome"/>
</dbReference>
<evidence type="ECO:0000313" key="2">
    <source>
        <dbReference type="Proteomes" id="UP000463961"/>
    </source>
</evidence>